<protein>
    <submittedName>
        <fullName evidence="1">Uncharacterized protein</fullName>
    </submittedName>
</protein>
<name>A0A3M9XP48_9HYPH</name>
<dbReference type="OrthoDB" id="8442770at2"/>
<evidence type="ECO:0000313" key="2">
    <source>
        <dbReference type="Proteomes" id="UP000268623"/>
    </source>
</evidence>
<gene>
    <name evidence="1" type="ORF">D1O30_09410</name>
</gene>
<accession>A0A3M9XP48</accession>
<reference evidence="1 2" key="1">
    <citation type="submission" date="2018-08" db="EMBL/GenBank/DDBJ databases">
        <title>Genome sequence of Methylocystis hirsuta CSC1, a methanotroph able to accumulate PHAs.</title>
        <authorList>
            <person name="Bordel S."/>
            <person name="Rodriguez E."/>
            <person name="Gancedo J."/>
            <person name="Munoz R."/>
        </authorList>
    </citation>
    <scope>NUCLEOTIDE SEQUENCE [LARGE SCALE GENOMIC DNA]</scope>
    <source>
        <strain evidence="1 2">CSC1</strain>
    </source>
</reference>
<organism evidence="1 2">
    <name type="scientific">Methylocystis hirsuta</name>
    <dbReference type="NCBI Taxonomy" id="369798"/>
    <lineage>
        <taxon>Bacteria</taxon>
        <taxon>Pseudomonadati</taxon>
        <taxon>Pseudomonadota</taxon>
        <taxon>Alphaproteobacteria</taxon>
        <taxon>Hyphomicrobiales</taxon>
        <taxon>Methylocystaceae</taxon>
        <taxon>Methylocystis</taxon>
    </lineage>
</organism>
<evidence type="ECO:0000313" key="1">
    <source>
        <dbReference type="EMBL" id="RNJ49781.1"/>
    </source>
</evidence>
<dbReference type="EMBL" id="QWDD01000001">
    <property type="protein sequence ID" value="RNJ49781.1"/>
    <property type="molecule type" value="Genomic_DNA"/>
</dbReference>
<proteinExistence type="predicted"/>
<dbReference type="RefSeq" id="WP_123175747.1">
    <property type="nucleotide sequence ID" value="NZ_QWDD01000001.1"/>
</dbReference>
<keyword evidence="2" id="KW-1185">Reference proteome</keyword>
<dbReference type="Proteomes" id="UP000268623">
    <property type="component" value="Unassembled WGS sequence"/>
</dbReference>
<sequence>MAFWEVLRFWRRKPAVQQPDAAMLAIAEAISRNLTALGLFVDSRPYGRGFFEIKASTSSKLITTPDGTEASGIALLLAGAYEPPSLVFEQINSLQRGLGRAMVEAVIAGVKERSGAFRLLRVNDLSPRLQDGRRWWEHVAAAHPEFDWVITHEEPFGSAPRT</sequence>
<dbReference type="AlphaFoldDB" id="A0A3M9XP48"/>
<comment type="caution">
    <text evidence="1">The sequence shown here is derived from an EMBL/GenBank/DDBJ whole genome shotgun (WGS) entry which is preliminary data.</text>
</comment>